<evidence type="ECO:0000256" key="3">
    <source>
        <dbReference type="ARBA" id="ARBA00023125"/>
    </source>
</evidence>
<dbReference type="Proteomes" id="UP000464620">
    <property type="component" value="Chromosome B09"/>
</dbReference>
<dbReference type="AlphaFoldDB" id="A0A6B9V8A0"/>
<protein>
    <submittedName>
        <fullName evidence="6">Uncharacterized protein</fullName>
    </submittedName>
</protein>
<evidence type="ECO:0000313" key="6">
    <source>
        <dbReference type="EMBL" id="QHN76921.1"/>
    </source>
</evidence>
<sequence>MGSHNFHRQGCYFYMEINPDMDMGEIPSIFFRRFRDDVPNFITFHDFTGNEVDVVIEKCHRTAVIVCGYNNLAILYGLKKGGWLSVCYVGKEKFLITEVRDHNMVTKVLCFPPLKLTIDIKSSIGVDEIIELSDHTFSASSLIQDTISSKLSESPDEPRNVANNHSNIEDLCNAAHVIPTHVVDSINNVEDNIYAGPEAPYNTTTTPYSN</sequence>
<evidence type="ECO:0000256" key="2">
    <source>
        <dbReference type="ARBA" id="ARBA00023015"/>
    </source>
</evidence>
<name>A0A6B9V8A0_ARAHY</name>
<dbReference type="GO" id="GO:0003677">
    <property type="term" value="F:DNA binding"/>
    <property type="evidence" value="ECO:0007669"/>
    <property type="project" value="UniProtKB-KW"/>
</dbReference>
<keyword evidence="4" id="KW-0804">Transcription</keyword>
<dbReference type="InterPro" id="IPR015300">
    <property type="entry name" value="DNA-bd_pseudobarrel_sf"/>
</dbReference>
<dbReference type="SUPFAM" id="SSF101936">
    <property type="entry name" value="DNA-binding pseudobarrel domain"/>
    <property type="match status" value="1"/>
</dbReference>
<evidence type="ECO:0000256" key="1">
    <source>
        <dbReference type="ARBA" id="ARBA00004123"/>
    </source>
</evidence>
<reference evidence="6 7" key="1">
    <citation type="submission" date="2020-01" db="EMBL/GenBank/DDBJ databases">
        <title>Genome sequence of Arachis hypogaea, cultivar Shitouqi.</title>
        <authorList>
            <person name="Zhuang W."/>
            <person name="Chen H."/>
            <person name="Varshney R."/>
            <person name="Wang D."/>
            <person name="Ming R."/>
        </authorList>
    </citation>
    <scope>NUCLEOTIDE SEQUENCE [LARGE SCALE GENOMIC DNA]</scope>
    <source>
        <tissue evidence="6">Young leaf</tissue>
    </source>
</reference>
<keyword evidence="5" id="KW-0539">Nucleus</keyword>
<dbReference type="EMBL" id="CP031001">
    <property type="protein sequence ID" value="QHN76921.1"/>
    <property type="molecule type" value="Genomic_DNA"/>
</dbReference>
<organism evidence="6 7">
    <name type="scientific">Arachis hypogaea</name>
    <name type="common">Peanut</name>
    <dbReference type="NCBI Taxonomy" id="3818"/>
    <lineage>
        <taxon>Eukaryota</taxon>
        <taxon>Viridiplantae</taxon>
        <taxon>Streptophyta</taxon>
        <taxon>Embryophyta</taxon>
        <taxon>Tracheophyta</taxon>
        <taxon>Spermatophyta</taxon>
        <taxon>Magnoliopsida</taxon>
        <taxon>eudicotyledons</taxon>
        <taxon>Gunneridae</taxon>
        <taxon>Pentapetalae</taxon>
        <taxon>rosids</taxon>
        <taxon>fabids</taxon>
        <taxon>Fabales</taxon>
        <taxon>Fabaceae</taxon>
        <taxon>Papilionoideae</taxon>
        <taxon>50 kb inversion clade</taxon>
        <taxon>dalbergioids sensu lato</taxon>
        <taxon>Dalbergieae</taxon>
        <taxon>Pterocarpus clade</taxon>
        <taxon>Arachis</taxon>
    </lineage>
</organism>
<dbReference type="GO" id="GO:0005634">
    <property type="term" value="C:nucleus"/>
    <property type="evidence" value="ECO:0007669"/>
    <property type="project" value="UniProtKB-SubCell"/>
</dbReference>
<keyword evidence="2" id="KW-0805">Transcription regulation</keyword>
<accession>A0A6B9V8A0</accession>
<proteinExistence type="predicted"/>
<evidence type="ECO:0000256" key="5">
    <source>
        <dbReference type="ARBA" id="ARBA00023242"/>
    </source>
</evidence>
<comment type="subcellular location">
    <subcellularLocation>
        <location evidence="1">Nucleus</location>
    </subcellularLocation>
</comment>
<keyword evidence="3" id="KW-0238">DNA-binding</keyword>
<evidence type="ECO:0000313" key="7">
    <source>
        <dbReference type="Proteomes" id="UP000464620"/>
    </source>
</evidence>
<gene>
    <name evidence="6" type="ORF">DS421_19g648160</name>
</gene>
<evidence type="ECO:0000256" key="4">
    <source>
        <dbReference type="ARBA" id="ARBA00023163"/>
    </source>
</evidence>